<accession>A0A1R3R761</accession>
<dbReference type="AlphaFoldDB" id="A0A1R3R761"/>
<protein>
    <submittedName>
        <fullName evidence="2">Uncharacterized protein</fullName>
    </submittedName>
</protein>
<dbReference type="EMBL" id="KV907544">
    <property type="protein sequence ID" value="OOF90311.1"/>
    <property type="molecule type" value="Genomic_DNA"/>
</dbReference>
<name>A0A1R3R761_ASPC5</name>
<reference evidence="3" key="1">
    <citation type="journal article" date="2017" name="Genome Biol.">
        <title>Comparative genomics reveals high biological diversity and specific adaptations in the industrially and medically important fungal genus Aspergillus.</title>
        <authorList>
            <person name="de Vries R.P."/>
            <person name="Riley R."/>
            <person name="Wiebenga A."/>
            <person name="Aguilar-Osorio G."/>
            <person name="Amillis S."/>
            <person name="Uchima C.A."/>
            <person name="Anderluh G."/>
            <person name="Asadollahi M."/>
            <person name="Askin M."/>
            <person name="Barry K."/>
            <person name="Battaglia E."/>
            <person name="Bayram O."/>
            <person name="Benocci T."/>
            <person name="Braus-Stromeyer S.A."/>
            <person name="Caldana C."/>
            <person name="Canovas D."/>
            <person name="Cerqueira G.C."/>
            <person name="Chen F."/>
            <person name="Chen W."/>
            <person name="Choi C."/>
            <person name="Clum A."/>
            <person name="Dos Santos R.A."/>
            <person name="Damasio A.R."/>
            <person name="Diallinas G."/>
            <person name="Emri T."/>
            <person name="Fekete E."/>
            <person name="Flipphi M."/>
            <person name="Freyberg S."/>
            <person name="Gallo A."/>
            <person name="Gournas C."/>
            <person name="Habgood R."/>
            <person name="Hainaut M."/>
            <person name="Harispe M.L."/>
            <person name="Henrissat B."/>
            <person name="Hilden K.S."/>
            <person name="Hope R."/>
            <person name="Hossain A."/>
            <person name="Karabika E."/>
            <person name="Karaffa L."/>
            <person name="Karanyi Z."/>
            <person name="Krasevec N."/>
            <person name="Kuo A."/>
            <person name="Kusch H."/>
            <person name="LaButti K."/>
            <person name="Lagendijk E.L."/>
            <person name="Lapidus A."/>
            <person name="Levasseur A."/>
            <person name="Lindquist E."/>
            <person name="Lipzen A."/>
            <person name="Logrieco A.F."/>
            <person name="MacCabe A."/>
            <person name="Maekelae M.R."/>
            <person name="Malavazi I."/>
            <person name="Melin P."/>
            <person name="Meyer V."/>
            <person name="Mielnichuk N."/>
            <person name="Miskei M."/>
            <person name="Molnar A.P."/>
            <person name="Mule G."/>
            <person name="Ngan C.Y."/>
            <person name="Orejas M."/>
            <person name="Orosz E."/>
            <person name="Ouedraogo J.P."/>
            <person name="Overkamp K.M."/>
            <person name="Park H.-S."/>
            <person name="Perrone G."/>
            <person name="Piumi F."/>
            <person name="Punt P.J."/>
            <person name="Ram A.F."/>
            <person name="Ramon A."/>
            <person name="Rauscher S."/>
            <person name="Record E."/>
            <person name="Riano-Pachon D.M."/>
            <person name="Robert V."/>
            <person name="Roehrig J."/>
            <person name="Ruller R."/>
            <person name="Salamov A."/>
            <person name="Salih N.S."/>
            <person name="Samson R.A."/>
            <person name="Sandor E."/>
            <person name="Sanguinetti M."/>
            <person name="Schuetze T."/>
            <person name="Sepcic K."/>
            <person name="Shelest E."/>
            <person name="Sherlock G."/>
            <person name="Sophianopoulou V."/>
            <person name="Squina F.M."/>
            <person name="Sun H."/>
            <person name="Susca A."/>
            <person name="Todd R.B."/>
            <person name="Tsang A."/>
            <person name="Unkles S.E."/>
            <person name="van de Wiele N."/>
            <person name="van Rossen-Uffink D."/>
            <person name="Oliveira J.V."/>
            <person name="Vesth T.C."/>
            <person name="Visser J."/>
            <person name="Yu J.-H."/>
            <person name="Zhou M."/>
            <person name="Andersen M.R."/>
            <person name="Archer D.B."/>
            <person name="Baker S.E."/>
            <person name="Benoit I."/>
            <person name="Brakhage A.A."/>
            <person name="Braus G.H."/>
            <person name="Fischer R."/>
            <person name="Frisvad J.C."/>
            <person name="Goldman G.H."/>
            <person name="Houbraken J."/>
            <person name="Oakley B."/>
            <person name="Pocsi I."/>
            <person name="Scazzocchio C."/>
            <person name="Seiboth B."/>
            <person name="vanKuyk P.A."/>
            <person name="Wortman J."/>
            <person name="Dyer P.S."/>
            <person name="Grigoriev I.V."/>
        </authorList>
    </citation>
    <scope>NUCLEOTIDE SEQUENCE [LARGE SCALE GENOMIC DNA]</scope>
    <source>
        <strain evidence="3">ITEM 5010</strain>
    </source>
</reference>
<evidence type="ECO:0000313" key="3">
    <source>
        <dbReference type="Proteomes" id="UP000188318"/>
    </source>
</evidence>
<dbReference type="VEuPathDB" id="FungiDB:ASPCADRAFT_212079"/>
<gene>
    <name evidence="2" type="ORF">ASPCADRAFT_212079</name>
</gene>
<evidence type="ECO:0000256" key="1">
    <source>
        <dbReference type="SAM" id="MobiDB-lite"/>
    </source>
</evidence>
<feature type="region of interest" description="Disordered" evidence="1">
    <location>
        <begin position="1"/>
        <end position="35"/>
    </location>
</feature>
<keyword evidence="3" id="KW-1185">Reference proteome</keyword>
<proteinExistence type="predicted"/>
<evidence type="ECO:0000313" key="2">
    <source>
        <dbReference type="EMBL" id="OOF90311.1"/>
    </source>
</evidence>
<sequence>MGQGGCQSINDPYMPTAQPSQSIPPLSRPPVSFDSLDPLTYSVNSQELWPRSGAAVDGQPTSFATL</sequence>
<dbReference type="Proteomes" id="UP000188318">
    <property type="component" value="Unassembled WGS sequence"/>
</dbReference>
<feature type="compositionally biased region" description="Polar residues" evidence="1">
    <location>
        <begin position="1"/>
        <end position="10"/>
    </location>
</feature>
<organism evidence="2 3">
    <name type="scientific">Aspergillus carbonarius (strain ITEM 5010)</name>
    <dbReference type="NCBI Taxonomy" id="602072"/>
    <lineage>
        <taxon>Eukaryota</taxon>
        <taxon>Fungi</taxon>
        <taxon>Dikarya</taxon>
        <taxon>Ascomycota</taxon>
        <taxon>Pezizomycotina</taxon>
        <taxon>Eurotiomycetes</taxon>
        <taxon>Eurotiomycetidae</taxon>
        <taxon>Eurotiales</taxon>
        <taxon>Aspergillaceae</taxon>
        <taxon>Aspergillus</taxon>
        <taxon>Aspergillus subgen. Circumdati</taxon>
    </lineage>
</organism>